<dbReference type="RefSeq" id="WP_012691216.1">
    <property type="nucleotide sequence ID" value="NC_012522.1"/>
</dbReference>
<evidence type="ECO:0000313" key="1">
    <source>
        <dbReference type="EMBL" id="BAH52279.1"/>
    </source>
</evidence>
<reference evidence="1 2" key="1">
    <citation type="submission" date="2009-03" db="EMBL/GenBank/DDBJ databases">
        <title>Comparison of the complete genome sequences of Rhodococcus erythropolis PR4 and Rhodococcus opacus B4.</title>
        <authorList>
            <person name="Takarada H."/>
            <person name="Sekine M."/>
            <person name="Hosoyama A."/>
            <person name="Yamada R."/>
            <person name="Fujisawa T."/>
            <person name="Omata S."/>
            <person name="Shimizu A."/>
            <person name="Tsukatani N."/>
            <person name="Tanikawa S."/>
            <person name="Fujita N."/>
            <person name="Harayama S."/>
        </authorList>
    </citation>
    <scope>NUCLEOTIDE SEQUENCE [LARGE SCALE GENOMIC DNA]</scope>
    <source>
        <strain evidence="1 2">B4</strain>
    </source>
</reference>
<dbReference type="PATRIC" id="fig|632772.20.peg.4231"/>
<gene>
    <name evidence="1" type="ordered locus">ROP_40320</name>
</gene>
<evidence type="ECO:0000313" key="2">
    <source>
        <dbReference type="Proteomes" id="UP000002212"/>
    </source>
</evidence>
<proteinExistence type="predicted"/>
<dbReference type="KEGG" id="rop:ROP_40320"/>
<dbReference type="STRING" id="632772.ROP_40320"/>
<dbReference type="AlphaFoldDB" id="C1B9C6"/>
<organism evidence="1 2">
    <name type="scientific">Rhodococcus opacus (strain B4)</name>
    <dbReference type="NCBI Taxonomy" id="632772"/>
    <lineage>
        <taxon>Bacteria</taxon>
        <taxon>Bacillati</taxon>
        <taxon>Actinomycetota</taxon>
        <taxon>Actinomycetes</taxon>
        <taxon>Mycobacteriales</taxon>
        <taxon>Nocardiaceae</taxon>
        <taxon>Rhodococcus</taxon>
    </lineage>
</organism>
<dbReference type="HOGENOM" id="CLU_2058749_0_0_11"/>
<name>C1B9C6_RHOOB</name>
<dbReference type="EMBL" id="AP011115">
    <property type="protein sequence ID" value="BAH52279.1"/>
    <property type="molecule type" value="Genomic_DNA"/>
</dbReference>
<evidence type="ECO:0008006" key="3">
    <source>
        <dbReference type="Google" id="ProtNLM"/>
    </source>
</evidence>
<protein>
    <recommendedName>
        <fullName evidence="3">Terminase</fullName>
    </recommendedName>
</protein>
<accession>C1B9C6</accession>
<sequence>MTDLSPKLLEPAGLLARGKAMWQALTDTYELDAATAVLAAEACRIADRLERMNGILRGRSKEWITFEAKEDGSGIDVIVDNALSEARQQQLALNQILKTLGVGKLDTPRQQKGGGLINELAERAAAREAAARLAETAT</sequence>
<dbReference type="Proteomes" id="UP000002212">
    <property type="component" value="Chromosome"/>
</dbReference>
<dbReference type="OrthoDB" id="4426978at2"/>